<keyword evidence="1" id="KW-0472">Membrane</keyword>
<name>A0A137NUC1_CONC2</name>
<evidence type="ECO:0000313" key="2">
    <source>
        <dbReference type="EMBL" id="KXN66194.1"/>
    </source>
</evidence>
<protein>
    <submittedName>
        <fullName evidence="2">Uncharacterized protein</fullName>
    </submittedName>
</protein>
<sequence>MTYSRNNGAKGLIYLLIFFFLTLITYNVIYYNSTRLSSLNGKLDSINQKIKEIEQINDNDRAILNKEEKHYYQQKLEEQDRSKEEKSIYTNKPIEIARKGEPLKSNFDYTGLTTLIWQTSPGKVDEKIEELMSTWKQVPGWSYNLISNYAVKDHIRTAFPKLNVTKF</sequence>
<organism evidence="2 3">
    <name type="scientific">Conidiobolus coronatus (strain ATCC 28846 / CBS 209.66 / NRRL 28638)</name>
    <name type="common">Delacroixia coronata</name>
    <dbReference type="NCBI Taxonomy" id="796925"/>
    <lineage>
        <taxon>Eukaryota</taxon>
        <taxon>Fungi</taxon>
        <taxon>Fungi incertae sedis</taxon>
        <taxon>Zoopagomycota</taxon>
        <taxon>Entomophthoromycotina</taxon>
        <taxon>Entomophthoromycetes</taxon>
        <taxon>Entomophthorales</taxon>
        <taxon>Ancylistaceae</taxon>
        <taxon>Conidiobolus</taxon>
    </lineage>
</organism>
<proteinExistence type="predicted"/>
<keyword evidence="1" id="KW-1133">Transmembrane helix</keyword>
<keyword evidence="3" id="KW-1185">Reference proteome</keyword>
<dbReference type="EMBL" id="KQ964756">
    <property type="protein sequence ID" value="KXN66194.1"/>
    <property type="molecule type" value="Genomic_DNA"/>
</dbReference>
<dbReference type="AlphaFoldDB" id="A0A137NUC1"/>
<gene>
    <name evidence="2" type="ORF">CONCODRAFT_73834</name>
</gene>
<keyword evidence="1" id="KW-0812">Transmembrane</keyword>
<evidence type="ECO:0000313" key="3">
    <source>
        <dbReference type="Proteomes" id="UP000070444"/>
    </source>
</evidence>
<feature type="transmembrane region" description="Helical" evidence="1">
    <location>
        <begin position="12"/>
        <end position="31"/>
    </location>
</feature>
<evidence type="ECO:0000256" key="1">
    <source>
        <dbReference type="SAM" id="Phobius"/>
    </source>
</evidence>
<dbReference type="Proteomes" id="UP000070444">
    <property type="component" value="Unassembled WGS sequence"/>
</dbReference>
<reference evidence="2 3" key="1">
    <citation type="journal article" date="2015" name="Genome Biol. Evol.">
        <title>Phylogenomic analyses indicate that early fungi evolved digesting cell walls of algal ancestors of land plants.</title>
        <authorList>
            <person name="Chang Y."/>
            <person name="Wang S."/>
            <person name="Sekimoto S."/>
            <person name="Aerts A.L."/>
            <person name="Choi C."/>
            <person name="Clum A."/>
            <person name="LaButti K.M."/>
            <person name="Lindquist E.A."/>
            <person name="Yee Ngan C."/>
            <person name="Ohm R.A."/>
            <person name="Salamov A.A."/>
            <person name="Grigoriev I.V."/>
            <person name="Spatafora J.W."/>
            <person name="Berbee M.L."/>
        </authorList>
    </citation>
    <scope>NUCLEOTIDE SEQUENCE [LARGE SCALE GENOMIC DNA]</scope>
    <source>
        <strain evidence="2 3">NRRL 28638</strain>
    </source>
</reference>
<dbReference type="OrthoDB" id="409543at2759"/>
<accession>A0A137NUC1</accession>